<feature type="compositionally biased region" description="Polar residues" evidence="1">
    <location>
        <begin position="140"/>
        <end position="155"/>
    </location>
</feature>
<dbReference type="Proteomes" id="UP001163046">
    <property type="component" value="Unassembled WGS sequence"/>
</dbReference>
<evidence type="ECO:0000256" key="1">
    <source>
        <dbReference type="SAM" id="MobiDB-lite"/>
    </source>
</evidence>
<gene>
    <name evidence="2" type="ORF">OS493_012395</name>
</gene>
<proteinExistence type="predicted"/>
<dbReference type="OrthoDB" id="10559619at2759"/>
<sequence>MLSLSWIFEDIPVHLGATIVPTPASGRDRVSDCKWQSFRLLNVPPRVKDNYSCCESLMLSATKAFMCAAFMSWAGTADTTATPAWVHSIVEKKDPAVQWESLSRQLGKFVDEFVMTEFNIEKAWREQLEKQRQQKENQRSNFSEMQISSGNGNQQ</sequence>
<evidence type="ECO:0000313" key="3">
    <source>
        <dbReference type="Proteomes" id="UP001163046"/>
    </source>
</evidence>
<protein>
    <submittedName>
        <fullName evidence="2">Uncharacterized protein</fullName>
    </submittedName>
</protein>
<reference evidence="2" key="1">
    <citation type="submission" date="2023-01" db="EMBL/GenBank/DDBJ databases">
        <title>Genome assembly of the deep-sea coral Lophelia pertusa.</title>
        <authorList>
            <person name="Herrera S."/>
            <person name="Cordes E."/>
        </authorList>
    </citation>
    <scope>NUCLEOTIDE SEQUENCE</scope>
    <source>
        <strain evidence="2">USNM1676648</strain>
        <tissue evidence="2">Polyp</tissue>
    </source>
</reference>
<organism evidence="2 3">
    <name type="scientific">Desmophyllum pertusum</name>
    <dbReference type="NCBI Taxonomy" id="174260"/>
    <lineage>
        <taxon>Eukaryota</taxon>
        <taxon>Metazoa</taxon>
        <taxon>Cnidaria</taxon>
        <taxon>Anthozoa</taxon>
        <taxon>Hexacorallia</taxon>
        <taxon>Scleractinia</taxon>
        <taxon>Caryophylliina</taxon>
        <taxon>Caryophylliidae</taxon>
        <taxon>Desmophyllum</taxon>
    </lineage>
</organism>
<dbReference type="EMBL" id="MU825878">
    <property type="protein sequence ID" value="KAJ7386061.1"/>
    <property type="molecule type" value="Genomic_DNA"/>
</dbReference>
<accession>A0A9W9ZQP6</accession>
<keyword evidence="3" id="KW-1185">Reference proteome</keyword>
<dbReference type="AlphaFoldDB" id="A0A9W9ZQP6"/>
<evidence type="ECO:0000313" key="2">
    <source>
        <dbReference type="EMBL" id="KAJ7386061.1"/>
    </source>
</evidence>
<name>A0A9W9ZQP6_9CNID</name>
<comment type="caution">
    <text evidence="2">The sequence shown here is derived from an EMBL/GenBank/DDBJ whole genome shotgun (WGS) entry which is preliminary data.</text>
</comment>
<feature type="compositionally biased region" description="Basic and acidic residues" evidence="1">
    <location>
        <begin position="129"/>
        <end position="138"/>
    </location>
</feature>
<feature type="region of interest" description="Disordered" evidence="1">
    <location>
        <begin position="129"/>
        <end position="155"/>
    </location>
</feature>